<dbReference type="NCBIfam" id="TIGR00254">
    <property type="entry name" value="GGDEF"/>
    <property type="match status" value="1"/>
</dbReference>
<dbReference type="PROSITE" id="PS50887">
    <property type="entry name" value="GGDEF"/>
    <property type="match status" value="1"/>
</dbReference>
<keyword evidence="1" id="KW-1133">Transmembrane helix</keyword>
<dbReference type="PANTHER" id="PTHR45138">
    <property type="entry name" value="REGULATORY COMPONENTS OF SENSORY TRANSDUCTION SYSTEM"/>
    <property type="match status" value="1"/>
</dbReference>
<proteinExistence type="predicted"/>
<dbReference type="OrthoDB" id="1648857at2"/>
<accession>A0A318KRG1</accession>
<reference evidence="3 4" key="1">
    <citation type="submission" date="2018-05" db="EMBL/GenBank/DDBJ databases">
        <title>Genomic Encyclopedia of Type Strains, Phase IV (KMG-IV): sequencing the most valuable type-strain genomes for metagenomic binning, comparative biology and taxonomic classification.</title>
        <authorList>
            <person name="Goeker M."/>
        </authorList>
    </citation>
    <scope>NUCLEOTIDE SEQUENCE [LARGE SCALE GENOMIC DNA]</scope>
    <source>
        <strain evidence="3 4">JC118</strain>
    </source>
</reference>
<dbReference type="SUPFAM" id="SSF55781">
    <property type="entry name" value="GAF domain-like"/>
    <property type="match status" value="1"/>
</dbReference>
<comment type="caution">
    <text evidence="3">The sequence shown here is derived from an EMBL/GenBank/DDBJ whole genome shotgun (WGS) entry which is preliminary data.</text>
</comment>
<name>A0A318KRG1_9FIRM</name>
<dbReference type="GO" id="GO:0052621">
    <property type="term" value="F:diguanylate cyclase activity"/>
    <property type="evidence" value="ECO:0007669"/>
    <property type="project" value="TreeGrafter"/>
</dbReference>
<dbReference type="InterPro" id="IPR050469">
    <property type="entry name" value="Diguanylate_Cyclase"/>
</dbReference>
<feature type="domain" description="GGDEF" evidence="2">
    <location>
        <begin position="393"/>
        <end position="524"/>
    </location>
</feature>
<feature type="transmembrane region" description="Helical" evidence="1">
    <location>
        <begin position="98"/>
        <end position="119"/>
    </location>
</feature>
<dbReference type="STRING" id="1034346.GCA_000313565_02080"/>
<dbReference type="InterPro" id="IPR011990">
    <property type="entry name" value="TPR-like_helical_dom_sf"/>
</dbReference>
<dbReference type="EMBL" id="QJKH01000003">
    <property type="protein sequence ID" value="PXX80504.1"/>
    <property type="molecule type" value="Genomic_DNA"/>
</dbReference>
<dbReference type="GO" id="GO:0005886">
    <property type="term" value="C:plasma membrane"/>
    <property type="evidence" value="ECO:0007669"/>
    <property type="project" value="TreeGrafter"/>
</dbReference>
<protein>
    <submittedName>
        <fullName evidence="3">Diguanylate cyclase (GGDEF)-like protein</fullName>
    </submittedName>
</protein>
<dbReference type="RefSeq" id="WP_022938385.1">
    <property type="nucleotide sequence ID" value="NZ_CABKRQ010000005.1"/>
</dbReference>
<dbReference type="PANTHER" id="PTHR45138:SF9">
    <property type="entry name" value="DIGUANYLATE CYCLASE DGCM-RELATED"/>
    <property type="match status" value="1"/>
</dbReference>
<evidence type="ECO:0000313" key="4">
    <source>
        <dbReference type="Proteomes" id="UP000247612"/>
    </source>
</evidence>
<dbReference type="SUPFAM" id="SSF48452">
    <property type="entry name" value="TPR-like"/>
    <property type="match status" value="1"/>
</dbReference>
<dbReference type="GO" id="GO:1902201">
    <property type="term" value="P:negative regulation of bacterial-type flagellum-dependent cell motility"/>
    <property type="evidence" value="ECO:0007669"/>
    <property type="project" value="TreeGrafter"/>
</dbReference>
<sequence length="695" mass="80475">MTANYKSKKCEELVNKIKECRANNNIEGMSVHANELKMLAEDIQDTYSIAAALFYMSMVYFMKGQHDKTLSLNMEILSICDLHDVPEYHVQTLNMMGIVYASISDFIAAISYLLKAYYFSLEHEELQYSYFPLNNIGALFQNLDIPDMALKYFLSSHEYKQKLQIAITGNDAIPVINIIAAYIKLNDFDEAKKWLQLYDKDYRQFESSAAAIEVAIQRIHLYKHDKNLKCMTPLLDELINLSEGIVNRNRYFKLLLEALEDCIELELKDYATRLLEELELMSEEVHDILLRQHLSGLKVKMTLKDYPDDDSYETLFQYYQKNENYRELEKSNTRQSLIIKIEQEEMMNEHRLILLNNARLLKNNELDPFTGIFNKAAFKQHVSEAVCDRSKDEYAALLMIDIDDFKNVNDTFGHYAGDQVILDVVGLLTKGNQSNVIAGRVGGDEFAVFFPSFYSLDYLYEKVENYLKAARKIIANDTAGIITISIGIYLTKQSEIYDEMFKKADNALYMAKRKGKNQYAVYAKPSDEDTHYASEAPLYSKSAEQFLPAIYKILNVDRYAENDLFAVLRLCLKALELKQAAIQIFDQNLTHNRCLFIDMNNQPEQSVTIIENNLKVLNNYQNRQCVVNDSQNEAIETTETAYRAWMQSLIVFDQQPLGMVTFYDEQLHAWNERELTILTIIADVLAPYIYYGSHE</sequence>
<keyword evidence="1" id="KW-0472">Membrane</keyword>
<dbReference type="AlphaFoldDB" id="A0A318KRG1"/>
<evidence type="ECO:0000256" key="1">
    <source>
        <dbReference type="SAM" id="Phobius"/>
    </source>
</evidence>
<dbReference type="InterPro" id="IPR000160">
    <property type="entry name" value="GGDEF_dom"/>
</dbReference>
<dbReference type="Proteomes" id="UP000247612">
    <property type="component" value="Unassembled WGS sequence"/>
</dbReference>
<dbReference type="Gene3D" id="1.25.40.10">
    <property type="entry name" value="Tetratricopeptide repeat domain"/>
    <property type="match status" value="1"/>
</dbReference>
<dbReference type="InterPro" id="IPR043128">
    <property type="entry name" value="Rev_trsase/Diguanyl_cyclase"/>
</dbReference>
<dbReference type="SUPFAM" id="SSF55073">
    <property type="entry name" value="Nucleotide cyclase"/>
    <property type="match status" value="1"/>
</dbReference>
<organism evidence="3 4">
    <name type="scientific">Dielma fastidiosa</name>
    <dbReference type="NCBI Taxonomy" id="1034346"/>
    <lineage>
        <taxon>Bacteria</taxon>
        <taxon>Bacillati</taxon>
        <taxon>Bacillota</taxon>
        <taxon>Erysipelotrichia</taxon>
        <taxon>Erysipelotrichales</taxon>
        <taxon>Erysipelotrichaceae</taxon>
        <taxon>Dielma</taxon>
    </lineage>
</organism>
<dbReference type="InterPro" id="IPR029016">
    <property type="entry name" value="GAF-like_dom_sf"/>
</dbReference>
<dbReference type="Pfam" id="PF00990">
    <property type="entry name" value="GGDEF"/>
    <property type="match status" value="1"/>
</dbReference>
<dbReference type="CDD" id="cd01949">
    <property type="entry name" value="GGDEF"/>
    <property type="match status" value="1"/>
</dbReference>
<dbReference type="Gene3D" id="3.30.70.270">
    <property type="match status" value="1"/>
</dbReference>
<keyword evidence="4" id="KW-1185">Reference proteome</keyword>
<dbReference type="GO" id="GO:0043709">
    <property type="term" value="P:cell adhesion involved in single-species biofilm formation"/>
    <property type="evidence" value="ECO:0007669"/>
    <property type="project" value="TreeGrafter"/>
</dbReference>
<dbReference type="InterPro" id="IPR029787">
    <property type="entry name" value="Nucleotide_cyclase"/>
</dbReference>
<dbReference type="SMART" id="SM00267">
    <property type="entry name" value="GGDEF"/>
    <property type="match status" value="1"/>
</dbReference>
<gene>
    <name evidence="3" type="ORF">DES51_10397</name>
</gene>
<keyword evidence="1" id="KW-0812">Transmembrane</keyword>
<evidence type="ECO:0000259" key="2">
    <source>
        <dbReference type="PROSITE" id="PS50887"/>
    </source>
</evidence>
<evidence type="ECO:0000313" key="3">
    <source>
        <dbReference type="EMBL" id="PXX80504.1"/>
    </source>
</evidence>
<dbReference type="Gene3D" id="3.30.450.40">
    <property type="match status" value="1"/>
</dbReference>